<dbReference type="AlphaFoldDB" id="A0A9D4HER1"/>
<comment type="caution">
    <text evidence="1">The sequence shown here is derived from an EMBL/GenBank/DDBJ whole genome shotgun (WGS) entry which is preliminary data.</text>
</comment>
<organism evidence="1 2">
    <name type="scientific">Dreissena polymorpha</name>
    <name type="common">Zebra mussel</name>
    <name type="synonym">Mytilus polymorpha</name>
    <dbReference type="NCBI Taxonomy" id="45954"/>
    <lineage>
        <taxon>Eukaryota</taxon>
        <taxon>Metazoa</taxon>
        <taxon>Spiralia</taxon>
        <taxon>Lophotrochozoa</taxon>
        <taxon>Mollusca</taxon>
        <taxon>Bivalvia</taxon>
        <taxon>Autobranchia</taxon>
        <taxon>Heteroconchia</taxon>
        <taxon>Euheterodonta</taxon>
        <taxon>Imparidentia</taxon>
        <taxon>Neoheterodontei</taxon>
        <taxon>Myida</taxon>
        <taxon>Dreissenoidea</taxon>
        <taxon>Dreissenidae</taxon>
        <taxon>Dreissena</taxon>
    </lineage>
</organism>
<gene>
    <name evidence="1" type="ORF">DPMN_105431</name>
</gene>
<accession>A0A9D4HER1</accession>
<sequence>MSGHGACHWSGHVTCPVIDHQSPVRSLMTGPVTGQQSSVRPVNDTPVTGQEEELGLHHWIILLPPFVVECIVFIKE</sequence>
<dbReference type="EMBL" id="JAIWYP010000004">
    <property type="protein sequence ID" value="KAH3832154.1"/>
    <property type="molecule type" value="Genomic_DNA"/>
</dbReference>
<evidence type="ECO:0000313" key="1">
    <source>
        <dbReference type="EMBL" id="KAH3832154.1"/>
    </source>
</evidence>
<proteinExistence type="predicted"/>
<dbReference type="Proteomes" id="UP000828390">
    <property type="component" value="Unassembled WGS sequence"/>
</dbReference>
<reference evidence="1" key="1">
    <citation type="journal article" date="2019" name="bioRxiv">
        <title>The Genome of the Zebra Mussel, Dreissena polymorpha: A Resource for Invasive Species Research.</title>
        <authorList>
            <person name="McCartney M.A."/>
            <person name="Auch B."/>
            <person name="Kono T."/>
            <person name="Mallez S."/>
            <person name="Zhang Y."/>
            <person name="Obille A."/>
            <person name="Becker A."/>
            <person name="Abrahante J.E."/>
            <person name="Garbe J."/>
            <person name="Badalamenti J.P."/>
            <person name="Herman A."/>
            <person name="Mangelson H."/>
            <person name="Liachko I."/>
            <person name="Sullivan S."/>
            <person name="Sone E.D."/>
            <person name="Koren S."/>
            <person name="Silverstein K.A.T."/>
            <person name="Beckman K.B."/>
            <person name="Gohl D.M."/>
        </authorList>
    </citation>
    <scope>NUCLEOTIDE SEQUENCE</scope>
    <source>
        <strain evidence="1">Duluth1</strain>
        <tissue evidence="1">Whole animal</tissue>
    </source>
</reference>
<protein>
    <submittedName>
        <fullName evidence="1">Uncharacterized protein</fullName>
    </submittedName>
</protein>
<reference evidence="1" key="2">
    <citation type="submission" date="2020-11" db="EMBL/GenBank/DDBJ databases">
        <authorList>
            <person name="McCartney M.A."/>
            <person name="Auch B."/>
            <person name="Kono T."/>
            <person name="Mallez S."/>
            <person name="Becker A."/>
            <person name="Gohl D.M."/>
            <person name="Silverstein K.A.T."/>
            <person name="Koren S."/>
            <person name="Bechman K.B."/>
            <person name="Herman A."/>
            <person name="Abrahante J.E."/>
            <person name="Garbe J."/>
        </authorList>
    </citation>
    <scope>NUCLEOTIDE SEQUENCE</scope>
    <source>
        <strain evidence="1">Duluth1</strain>
        <tissue evidence="1">Whole animal</tissue>
    </source>
</reference>
<evidence type="ECO:0000313" key="2">
    <source>
        <dbReference type="Proteomes" id="UP000828390"/>
    </source>
</evidence>
<name>A0A9D4HER1_DREPO</name>
<keyword evidence="2" id="KW-1185">Reference proteome</keyword>